<feature type="non-terminal residue" evidence="7">
    <location>
        <position position="300"/>
    </location>
</feature>
<dbReference type="InterPro" id="IPR013106">
    <property type="entry name" value="Ig_V-set"/>
</dbReference>
<dbReference type="GO" id="GO:0005770">
    <property type="term" value="C:late endosome"/>
    <property type="evidence" value="ECO:0007669"/>
    <property type="project" value="TreeGrafter"/>
</dbReference>
<dbReference type="PANTHER" id="PTHR47243">
    <property type="entry name" value="SIALOADHESIN"/>
    <property type="match status" value="1"/>
</dbReference>
<comment type="caution">
    <text evidence="7">The sequence shown here is derived from an EMBL/GenBank/DDBJ whole genome shotgun (WGS) entry which is preliminary data.</text>
</comment>
<evidence type="ECO:0000256" key="3">
    <source>
        <dbReference type="ARBA" id="ARBA00022989"/>
    </source>
</evidence>
<evidence type="ECO:0000259" key="6">
    <source>
        <dbReference type="PROSITE" id="PS50835"/>
    </source>
</evidence>
<keyword evidence="3" id="KW-1133">Transmembrane helix</keyword>
<comment type="subcellular location">
    <subcellularLocation>
        <location evidence="1">Membrane</location>
        <topology evidence="1">Single-pass membrane protein</topology>
    </subcellularLocation>
</comment>
<keyword evidence="4" id="KW-0472">Membrane</keyword>
<dbReference type="Pfam" id="PF08205">
    <property type="entry name" value="C2-set_2"/>
    <property type="match status" value="1"/>
</dbReference>
<evidence type="ECO:0000256" key="5">
    <source>
        <dbReference type="ARBA" id="ARBA00023157"/>
    </source>
</evidence>
<dbReference type="Pfam" id="PF07686">
    <property type="entry name" value="V-set"/>
    <property type="match status" value="1"/>
</dbReference>
<dbReference type="InterPro" id="IPR013783">
    <property type="entry name" value="Ig-like_fold"/>
</dbReference>
<organism evidence="7 8">
    <name type="scientific">Eubucco bourcierii</name>
    <name type="common">red-headed barbet</name>
    <dbReference type="NCBI Taxonomy" id="91767"/>
    <lineage>
        <taxon>Eukaryota</taxon>
        <taxon>Metazoa</taxon>
        <taxon>Chordata</taxon>
        <taxon>Craniata</taxon>
        <taxon>Vertebrata</taxon>
        <taxon>Euteleostomi</taxon>
        <taxon>Archelosauria</taxon>
        <taxon>Archosauria</taxon>
        <taxon>Dinosauria</taxon>
        <taxon>Saurischia</taxon>
        <taxon>Theropoda</taxon>
        <taxon>Coelurosauria</taxon>
        <taxon>Aves</taxon>
        <taxon>Neognathae</taxon>
        <taxon>Neoaves</taxon>
        <taxon>Telluraves</taxon>
        <taxon>Coraciimorphae</taxon>
        <taxon>Piciformes</taxon>
        <taxon>Ramphastidae</taxon>
        <taxon>Eubucco</taxon>
    </lineage>
</organism>
<dbReference type="GO" id="GO:0075512">
    <property type="term" value="P:clathrin-dependent endocytosis of virus by host cell"/>
    <property type="evidence" value="ECO:0007669"/>
    <property type="project" value="TreeGrafter"/>
</dbReference>
<dbReference type="InterPro" id="IPR013162">
    <property type="entry name" value="CD80_C2-set"/>
</dbReference>
<dbReference type="Proteomes" id="UP000583613">
    <property type="component" value="Unassembled WGS sequence"/>
</dbReference>
<reference evidence="7 8" key="1">
    <citation type="submission" date="2019-09" db="EMBL/GenBank/DDBJ databases">
        <title>Bird 10,000 Genomes (B10K) Project - Family phase.</title>
        <authorList>
            <person name="Zhang G."/>
        </authorList>
    </citation>
    <scope>NUCLEOTIDE SEQUENCE [LARGE SCALE GENOMIC DNA]</scope>
    <source>
        <strain evidence="7">B10K-DU-001-04</strain>
        <tissue evidence="7">Muscle</tissue>
    </source>
</reference>
<dbReference type="Gene3D" id="2.60.40.10">
    <property type="entry name" value="Immunoglobulins"/>
    <property type="match status" value="3"/>
</dbReference>
<evidence type="ECO:0000313" key="7">
    <source>
        <dbReference type="EMBL" id="NXF97710.1"/>
    </source>
</evidence>
<dbReference type="SUPFAM" id="SSF48726">
    <property type="entry name" value="Immunoglobulin"/>
    <property type="match status" value="3"/>
</dbReference>
<dbReference type="InterPro" id="IPR036179">
    <property type="entry name" value="Ig-like_dom_sf"/>
</dbReference>
<dbReference type="InterPro" id="IPR003599">
    <property type="entry name" value="Ig_sub"/>
</dbReference>
<dbReference type="InterPro" id="IPR007110">
    <property type="entry name" value="Ig-like_dom"/>
</dbReference>
<evidence type="ECO:0000256" key="4">
    <source>
        <dbReference type="ARBA" id="ARBA00023136"/>
    </source>
</evidence>
<dbReference type="GO" id="GO:0005769">
    <property type="term" value="C:early endosome"/>
    <property type="evidence" value="ECO:0007669"/>
    <property type="project" value="TreeGrafter"/>
</dbReference>
<gene>
    <name evidence="7" type="primary">Siglec1_2</name>
    <name evidence="7" type="ORF">EUBBOU_R04031</name>
</gene>
<dbReference type="OrthoDB" id="10039395at2759"/>
<feature type="domain" description="Ig-like" evidence="6">
    <location>
        <begin position="216"/>
        <end position="297"/>
    </location>
</feature>
<dbReference type="SMART" id="SM00408">
    <property type="entry name" value="IGc2"/>
    <property type="match status" value="1"/>
</dbReference>
<dbReference type="GO" id="GO:0005886">
    <property type="term" value="C:plasma membrane"/>
    <property type="evidence" value="ECO:0007669"/>
    <property type="project" value="TreeGrafter"/>
</dbReference>
<accession>A0A7K8Y477</accession>
<feature type="non-terminal residue" evidence="7">
    <location>
        <position position="1"/>
    </location>
</feature>
<dbReference type="PANTHER" id="PTHR47243:SF1">
    <property type="entry name" value="SIALOADHESIN"/>
    <property type="match status" value="1"/>
</dbReference>
<name>A0A7K8Y477_9PICI</name>
<evidence type="ECO:0000313" key="8">
    <source>
        <dbReference type="Proteomes" id="UP000583613"/>
    </source>
</evidence>
<sequence length="300" mass="32915">GVTYPESLWGVRGSCVLIPCALSYPDSVVASEGIVAIWYKDYNDQKTLVYHSDAREVDAGFRGRAHLLGDLAARNCSLLLAELRPQDAGPYRFRFEIVNGDRWSAVRDVMLSVSDDLERPIIASPEEQTEGQTSTLECSTPYVCPPGDVSLRWEGYDPQVSVVSSLLQLDTSGAGRRLTLTTSFSWKDHSKKLLCELSYGSRKATGEVILRVRHAPKDTQVSATPSTQNVRVGDTVSLTCEVSSSYPPISAYHWYKDGVAVGTEKTLILRDVGREDYGQYHCEAQNAVGVGTAPAVTLYI</sequence>
<dbReference type="InterPro" id="IPR003598">
    <property type="entry name" value="Ig_sub2"/>
</dbReference>
<feature type="domain" description="Ig-like" evidence="6">
    <location>
        <begin position="120"/>
        <end position="211"/>
    </location>
</feature>
<dbReference type="GO" id="GO:0046790">
    <property type="term" value="F:virion binding"/>
    <property type="evidence" value="ECO:0007669"/>
    <property type="project" value="TreeGrafter"/>
</dbReference>
<proteinExistence type="predicted"/>
<evidence type="ECO:0000256" key="2">
    <source>
        <dbReference type="ARBA" id="ARBA00022692"/>
    </source>
</evidence>
<dbReference type="AlphaFoldDB" id="A0A7K8Y477"/>
<dbReference type="Pfam" id="PF13927">
    <property type="entry name" value="Ig_3"/>
    <property type="match status" value="1"/>
</dbReference>
<dbReference type="PROSITE" id="PS50835">
    <property type="entry name" value="IG_LIKE"/>
    <property type="match status" value="2"/>
</dbReference>
<keyword evidence="8" id="KW-1185">Reference proteome</keyword>
<keyword evidence="5" id="KW-1015">Disulfide bond</keyword>
<dbReference type="SMART" id="SM00409">
    <property type="entry name" value="IG"/>
    <property type="match status" value="2"/>
</dbReference>
<protein>
    <submittedName>
        <fullName evidence="7">SN protein</fullName>
    </submittedName>
</protein>
<dbReference type="EMBL" id="VWZE01024622">
    <property type="protein sequence ID" value="NXF97710.1"/>
    <property type="molecule type" value="Genomic_DNA"/>
</dbReference>
<evidence type="ECO:0000256" key="1">
    <source>
        <dbReference type="ARBA" id="ARBA00004167"/>
    </source>
</evidence>
<keyword evidence="2" id="KW-0812">Transmembrane</keyword>